<sequence length="103" mass="11842">MPRSHKRNESHEMRTEWICISLLRKVEARQLFLLLCTAGLFPTLPSSGKTKSKNPSDKEHLLELNKRVHRENNAPEDFPSFVGEGYEVKVGASENYVKRDFGL</sequence>
<comment type="caution">
    <text evidence="1">The sequence shown here is derived from an EMBL/GenBank/DDBJ whole genome shotgun (WGS) entry which is preliminary data.</text>
</comment>
<dbReference type="InterPro" id="IPR044239">
    <property type="entry name" value="FKBP20-2-like"/>
</dbReference>
<dbReference type="EMBL" id="JAVXUP010004263">
    <property type="protein sequence ID" value="KAK2997329.1"/>
    <property type="molecule type" value="Genomic_DNA"/>
</dbReference>
<feature type="non-terminal residue" evidence="1">
    <location>
        <position position="1"/>
    </location>
</feature>
<protein>
    <submittedName>
        <fullName evidence="1">Uncharacterized protein</fullName>
    </submittedName>
</protein>
<dbReference type="PANTHER" id="PTHR47414">
    <property type="entry name" value="PEPTIDYL-PROLYL CIS-TRANS ISOMERASE FKBP20-2, CHLOROPLASTIC"/>
    <property type="match status" value="1"/>
</dbReference>
<keyword evidence="2" id="KW-1185">Reference proteome</keyword>
<dbReference type="AlphaFoldDB" id="A0AA88S3S6"/>
<gene>
    <name evidence="1" type="ORF">RJ639_026481</name>
</gene>
<organism evidence="1 2">
    <name type="scientific">Escallonia herrerae</name>
    <dbReference type="NCBI Taxonomy" id="1293975"/>
    <lineage>
        <taxon>Eukaryota</taxon>
        <taxon>Viridiplantae</taxon>
        <taxon>Streptophyta</taxon>
        <taxon>Embryophyta</taxon>
        <taxon>Tracheophyta</taxon>
        <taxon>Spermatophyta</taxon>
        <taxon>Magnoliopsida</taxon>
        <taxon>eudicotyledons</taxon>
        <taxon>Gunneridae</taxon>
        <taxon>Pentapetalae</taxon>
        <taxon>asterids</taxon>
        <taxon>campanulids</taxon>
        <taxon>Escalloniales</taxon>
        <taxon>Escalloniaceae</taxon>
        <taxon>Escallonia</taxon>
    </lineage>
</organism>
<proteinExistence type="predicted"/>
<evidence type="ECO:0000313" key="2">
    <source>
        <dbReference type="Proteomes" id="UP001188597"/>
    </source>
</evidence>
<name>A0AA88S3S6_9ASTE</name>
<accession>A0AA88S3S6</accession>
<dbReference type="PANTHER" id="PTHR47414:SF1">
    <property type="entry name" value="PEPTIDYL-PROLYL CIS-TRANS ISOMERASE FKBP20-2, CHLOROPLASTIC"/>
    <property type="match status" value="1"/>
</dbReference>
<dbReference type="Proteomes" id="UP001188597">
    <property type="component" value="Unassembled WGS sequence"/>
</dbReference>
<reference evidence="1" key="1">
    <citation type="submission" date="2022-12" db="EMBL/GenBank/DDBJ databases">
        <title>Draft genome assemblies for two species of Escallonia (Escalloniales).</title>
        <authorList>
            <person name="Chanderbali A."/>
            <person name="Dervinis C."/>
            <person name="Anghel I."/>
            <person name="Soltis D."/>
            <person name="Soltis P."/>
            <person name="Zapata F."/>
        </authorList>
    </citation>
    <scope>NUCLEOTIDE SEQUENCE</scope>
    <source>
        <strain evidence="1">UCBG64.0493</strain>
        <tissue evidence="1">Leaf</tissue>
    </source>
</reference>
<evidence type="ECO:0000313" key="1">
    <source>
        <dbReference type="EMBL" id="KAK2997329.1"/>
    </source>
</evidence>